<dbReference type="AlphaFoldDB" id="A0A1C3NVM6"/>
<accession>A0A1C3NVM6</accession>
<dbReference type="InterPro" id="IPR029063">
    <property type="entry name" value="SAM-dependent_MTases_sf"/>
</dbReference>
<dbReference type="Proteomes" id="UP000199013">
    <property type="component" value="Unassembled WGS sequence"/>
</dbReference>
<reference evidence="2" key="1">
    <citation type="submission" date="2016-02" db="EMBL/GenBank/DDBJ databases">
        <authorList>
            <person name="Wibberg D."/>
        </authorList>
    </citation>
    <scope>NUCLEOTIDE SEQUENCE [LARGE SCALE GENOMIC DNA]</scope>
</reference>
<dbReference type="SUPFAM" id="SSF53335">
    <property type="entry name" value="S-adenosyl-L-methionine-dependent methyltransferases"/>
    <property type="match status" value="1"/>
</dbReference>
<dbReference type="EMBL" id="FLUV01000590">
    <property type="protein sequence ID" value="SBW19520.1"/>
    <property type="molecule type" value="Genomic_DNA"/>
</dbReference>
<evidence type="ECO:0008006" key="3">
    <source>
        <dbReference type="Google" id="ProtNLM"/>
    </source>
</evidence>
<gene>
    <name evidence="1" type="ORF">FDG2_1422</name>
</gene>
<sequence length="55" mass="5832">MTLTVPTEIGAAMAFPAGYRITGARRDQVRLYGNAVTPPAARLISERLTTALAIS</sequence>
<protein>
    <recommendedName>
        <fullName evidence="3">DNA (cytosine-5-)-methyltransferase</fullName>
    </recommendedName>
</protein>
<proteinExistence type="predicted"/>
<organism evidence="1 2">
    <name type="scientific">Candidatus Protofrankia californiensis</name>
    <dbReference type="NCBI Taxonomy" id="1839754"/>
    <lineage>
        <taxon>Bacteria</taxon>
        <taxon>Bacillati</taxon>
        <taxon>Actinomycetota</taxon>
        <taxon>Actinomycetes</taxon>
        <taxon>Frankiales</taxon>
        <taxon>Frankiaceae</taxon>
        <taxon>Protofrankia</taxon>
    </lineage>
</organism>
<keyword evidence="2" id="KW-1185">Reference proteome</keyword>
<evidence type="ECO:0000313" key="1">
    <source>
        <dbReference type="EMBL" id="SBW19520.1"/>
    </source>
</evidence>
<name>A0A1C3NVM6_9ACTN</name>
<evidence type="ECO:0000313" key="2">
    <source>
        <dbReference type="Proteomes" id="UP000199013"/>
    </source>
</evidence>